<accession>A0A3B0C734</accession>
<sequence>MKRFFVLFLIIALNSCKSEKKNIETAEQWISLWNGQDLNGWHKYLGTPYQMKTDSLGNTLTPFGIDNDPLEVITLVDTDDGKAIRISGVAWGMIYTEQDYQNYHLKLKTKWGEGMHPPREKGPRDSGLLYHGFGVPGSVYNWMGSQELQIQQGDMGDYWPVGDVEIDIPSVLKDSVYYIYKDNAPLRSYYFADILKTATHDSLAKRRVFKAFDAERSHGEWNDVELIALGDSSIHIVNGKVVMRLFNSRKMSTQEKLHSGKIILQSEGAEVFYKDLYIKQITEVPEKYR</sequence>
<dbReference type="Pfam" id="PF06439">
    <property type="entry name" value="3keto-disac_hyd"/>
    <property type="match status" value="1"/>
</dbReference>
<dbReference type="Proteomes" id="UP000276603">
    <property type="component" value="Unassembled WGS sequence"/>
</dbReference>
<keyword evidence="3" id="KW-1185">Reference proteome</keyword>
<organism evidence="2 3">
    <name type="scientific">Ulvibacterium marinum</name>
    <dbReference type="NCBI Taxonomy" id="2419782"/>
    <lineage>
        <taxon>Bacteria</taxon>
        <taxon>Pseudomonadati</taxon>
        <taxon>Bacteroidota</taxon>
        <taxon>Flavobacteriia</taxon>
        <taxon>Flavobacteriales</taxon>
        <taxon>Flavobacteriaceae</taxon>
        <taxon>Ulvibacterium</taxon>
    </lineage>
</organism>
<name>A0A3B0C734_9FLAO</name>
<dbReference type="Gene3D" id="2.60.120.560">
    <property type="entry name" value="Exo-inulinase, domain 1"/>
    <property type="match status" value="1"/>
</dbReference>
<evidence type="ECO:0000259" key="1">
    <source>
        <dbReference type="Pfam" id="PF06439"/>
    </source>
</evidence>
<dbReference type="InterPro" id="IPR010496">
    <property type="entry name" value="AL/BT2_dom"/>
</dbReference>
<comment type="caution">
    <text evidence="2">The sequence shown here is derived from an EMBL/GenBank/DDBJ whole genome shotgun (WGS) entry which is preliminary data.</text>
</comment>
<dbReference type="RefSeq" id="WP_120712890.1">
    <property type="nucleotide sequence ID" value="NZ_RBCJ01000003.1"/>
</dbReference>
<reference evidence="2 3" key="1">
    <citation type="submission" date="2018-10" db="EMBL/GenBank/DDBJ databases">
        <title>Ulvibacterium marinum gen. nov., sp. nov., a novel marine bacterium of the family Flavobacteriaceae, isolated from a culture of the green alga Ulva prolifera.</title>
        <authorList>
            <person name="Zhang Z."/>
        </authorList>
    </citation>
    <scope>NUCLEOTIDE SEQUENCE [LARGE SCALE GENOMIC DNA]</scope>
    <source>
        <strain evidence="2 3">CCMM003</strain>
    </source>
</reference>
<feature type="domain" description="3-keto-alpha-glucoside-1,2-lyase/3-keto-2-hydroxy-glucal hydratase" evidence="1">
    <location>
        <begin position="28"/>
        <end position="279"/>
    </location>
</feature>
<dbReference type="GO" id="GO:0016787">
    <property type="term" value="F:hydrolase activity"/>
    <property type="evidence" value="ECO:0007669"/>
    <property type="project" value="InterPro"/>
</dbReference>
<proteinExistence type="predicted"/>
<protein>
    <submittedName>
        <fullName evidence="2">DUF1080 domain-containing protein</fullName>
    </submittedName>
</protein>
<dbReference type="OrthoDB" id="259356at2"/>
<evidence type="ECO:0000313" key="2">
    <source>
        <dbReference type="EMBL" id="RKN80079.1"/>
    </source>
</evidence>
<evidence type="ECO:0000313" key="3">
    <source>
        <dbReference type="Proteomes" id="UP000276603"/>
    </source>
</evidence>
<gene>
    <name evidence="2" type="ORF">D7Z94_17710</name>
</gene>
<dbReference type="AlphaFoldDB" id="A0A3B0C734"/>
<dbReference type="EMBL" id="RBCJ01000003">
    <property type="protein sequence ID" value="RKN80079.1"/>
    <property type="molecule type" value="Genomic_DNA"/>
</dbReference>